<dbReference type="AlphaFoldDB" id="A0A1Q9LR08"/>
<sequence length="114" mass="12740">MDERVERALEGLVEAPSAIRGKGWVDADGKRWVRRGGGVEVKRAERLLASADVRVLHFCGPDAPVEVAVGDRAALWERVRPYLRGRGKEVHADFAVAEFRDGQRRTMLVIEESC</sequence>
<organism evidence="1 2">
    <name type="scientific">Actinokineospora bangkokensis</name>
    <dbReference type="NCBI Taxonomy" id="1193682"/>
    <lineage>
        <taxon>Bacteria</taxon>
        <taxon>Bacillati</taxon>
        <taxon>Actinomycetota</taxon>
        <taxon>Actinomycetes</taxon>
        <taxon>Pseudonocardiales</taxon>
        <taxon>Pseudonocardiaceae</taxon>
        <taxon>Actinokineospora</taxon>
    </lineage>
</organism>
<accession>A0A1Q9LR08</accession>
<comment type="caution">
    <text evidence="1">The sequence shown here is derived from an EMBL/GenBank/DDBJ whole genome shotgun (WGS) entry which is preliminary data.</text>
</comment>
<dbReference type="EMBL" id="MKQR01000007">
    <property type="protein sequence ID" value="OLR94434.1"/>
    <property type="molecule type" value="Genomic_DNA"/>
</dbReference>
<dbReference type="RefSeq" id="WP_075973816.1">
    <property type="nucleotide sequence ID" value="NZ_MKQR01000007.1"/>
</dbReference>
<protein>
    <submittedName>
        <fullName evidence="1">Uncharacterized protein</fullName>
    </submittedName>
</protein>
<evidence type="ECO:0000313" key="1">
    <source>
        <dbReference type="EMBL" id="OLR94434.1"/>
    </source>
</evidence>
<evidence type="ECO:0000313" key="2">
    <source>
        <dbReference type="Proteomes" id="UP000186040"/>
    </source>
</evidence>
<dbReference type="OrthoDB" id="3830199at2"/>
<keyword evidence="2" id="KW-1185">Reference proteome</keyword>
<dbReference type="Proteomes" id="UP000186040">
    <property type="component" value="Unassembled WGS sequence"/>
</dbReference>
<proteinExistence type="predicted"/>
<reference evidence="1 2" key="1">
    <citation type="submission" date="2016-10" db="EMBL/GenBank/DDBJ databases">
        <title>The Draft Genome Sequence of Actinokineospora bangkokensis 44EHWT reveals the biosynthetic pathway of antifungal compounds Thailandins with unusual extender unit butylmalonyl-CoA.</title>
        <authorList>
            <person name="Greule A."/>
            <person name="Intra B."/>
            <person name="Flemming S."/>
            <person name="Rommel M.G."/>
            <person name="Panbangred W."/>
            <person name="Bechthold A."/>
        </authorList>
    </citation>
    <scope>NUCLEOTIDE SEQUENCE [LARGE SCALE GENOMIC DNA]</scope>
    <source>
        <strain evidence="1 2">44EHW</strain>
    </source>
</reference>
<name>A0A1Q9LR08_9PSEU</name>
<gene>
    <name evidence="1" type="ORF">BJP25_11800</name>
</gene>